<dbReference type="Gene3D" id="3.60.21.10">
    <property type="match status" value="1"/>
</dbReference>
<accession>A0ABN9PZ02</accession>
<evidence type="ECO:0000259" key="1">
    <source>
        <dbReference type="Pfam" id="PF00149"/>
    </source>
</evidence>
<dbReference type="InterPro" id="IPR029052">
    <property type="entry name" value="Metallo-depent_PP-like"/>
</dbReference>
<evidence type="ECO:0000313" key="2">
    <source>
        <dbReference type="EMBL" id="CAK0798554.1"/>
    </source>
</evidence>
<reference evidence="2" key="1">
    <citation type="submission" date="2023-10" db="EMBL/GenBank/DDBJ databases">
        <authorList>
            <person name="Chen Y."/>
            <person name="Shah S."/>
            <person name="Dougan E. K."/>
            <person name="Thang M."/>
            <person name="Chan C."/>
        </authorList>
    </citation>
    <scope>NUCLEOTIDE SEQUENCE [LARGE SCALE GENOMIC DNA]</scope>
</reference>
<organism evidence="2 3">
    <name type="scientific">Prorocentrum cordatum</name>
    <dbReference type="NCBI Taxonomy" id="2364126"/>
    <lineage>
        <taxon>Eukaryota</taxon>
        <taxon>Sar</taxon>
        <taxon>Alveolata</taxon>
        <taxon>Dinophyceae</taxon>
        <taxon>Prorocentrales</taxon>
        <taxon>Prorocentraceae</taxon>
        <taxon>Prorocentrum</taxon>
    </lineage>
</organism>
<keyword evidence="3" id="KW-1185">Reference proteome</keyword>
<protein>
    <recommendedName>
        <fullName evidence="1">Calcineurin-like phosphoesterase domain-containing protein</fullName>
    </recommendedName>
</protein>
<dbReference type="EMBL" id="CAUYUJ010001969">
    <property type="protein sequence ID" value="CAK0798554.1"/>
    <property type="molecule type" value="Genomic_DNA"/>
</dbReference>
<comment type="caution">
    <text evidence="2">The sequence shown here is derived from an EMBL/GenBank/DDBJ whole genome shotgun (WGS) entry which is preliminary data.</text>
</comment>
<proteinExistence type="predicted"/>
<feature type="domain" description="Calcineurin-like phosphoesterase" evidence="1">
    <location>
        <begin position="11"/>
        <end position="106"/>
    </location>
</feature>
<dbReference type="SUPFAM" id="SSF56300">
    <property type="entry name" value="Metallo-dependent phosphatases"/>
    <property type="match status" value="1"/>
</dbReference>
<sequence>MFMCGCCPSAIVVLPDTQYYSKYEDNIDLFARQTRWIVEQVQDPASPWNIKFATHMGDLVNDGWNHDQWRRAESAMATLGPRGGPFVLPFSVLPGNHDFHNIGKRPGPPTT</sequence>
<dbReference type="Proteomes" id="UP001189429">
    <property type="component" value="Unassembled WGS sequence"/>
</dbReference>
<dbReference type="InterPro" id="IPR004843">
    <property type="entry name" value="Calcineurin-like_PHP"/>
</dbReference>
<dbReference type="Pfam" id="PF00149">
    <property type="entry name" value="Metallophos"/>
    <property type="match status" value="1"/>
</dbReference>
<name>A0ABN9PZ02_9DINO</name>
<evidence type="ECO:0000313" key="3">
    <source>
        <dbReference type="Proteomes" id="UP001189429"/>
    </source>
</evidence>
<gene>
    <name evidence="2" type="ORF">PCOR1329_LOCUS7272</name>
</gene>